<dbReference type="EMBL" id="JAHRIN010068314">
    <property type="protein sequence ID" value="MEQ2215436.1"/>
    <property type="molecule type" value="Genomic_DNA"/>
</dbReference>
<proteinExistence type="predicted"/>
<accession>A0ABV0S6C3</accession>
<organism evidence="2 3">
    <name type="scientific">Xenoophorus captivus</name>
    <dbReference type="NCBI Taxonomy" id="1517983"/>
    <lineage>
        <taxon>Eukaryota</taxon>
        <taxon>Metazoa</taxon>
        <taxon>Chordata</taxon>
        <taxon>Craniata</taxon>
        <taxon>Vertebrata</taxon>
        <taxon>Euteleostomi</taxon>
        <taxon>Actinopterygii</taxon>
        <taxon>Neopterygii</taxon>
        <taxon>Teleostei</taxon>
        <taxon>Neoteleostei</taxon>
        <taxon>Acanthomorphata</taxon>
        <taxon>Ovalentaria</taxon>
        <taxon>Atherinomorphae</taxon>
        <taxon>Cyprinodontiformes</taxon>
        <taxon>Goodeidae</taxon>
        <taxon>Xenoophorus</taxon>
    </lineage>
</organism>
<feature type="compositionally biased region" description="Polar residues" evidence="1">
    <location>
        <begin position="87"/>
        <end position="96"/>
    </location>
</feature>
<name>A0ABV0S6C3_9TELE</name>
<protein>
    <submittedName>
        <fullName evidence="2">Uncharacterized protein</fullName>
    </submittedName>
</protein>
<gene>
    <name evidence="2" type="ORF">XENOCAPTIV_001029</name>
</gene>
<dbReference type="Proteomes" id="UP001434883">
    <property type="component" value="Unassembled WGS sequence"/>
</dbReference>
<evidence type="ECO:0000256" key="1">
    <source>
        <dbReference type="SAM" id="MobiDB-lite"/>
    </source>
</evidence>
<feature type="region of interest" description="Disordered" evidence="1">
    <location>
        <begin position="84"/>
        <end position="116"/>
    </location>
</feature>
<reference evidence="2 3" key="1">
    <citation type="submission" date="2021-06" db="EMBL/GenBank/DDBJ databases">
        <authorList>
            <person name="Palmer J.M."/>
        </authorList>
    </citation>
    <scope>NUCLEOTIDE SEQUENCE [LARGE SCALE GENOMIC DNA]</scope>
    <source>
        <strain evidence="2 3">XC_2019</strain>
        <tissue evidence="2">Muscle</tissue>
    </source>
</reference>
<evidence type="ECO:0000313" key="3">
    <source>
        <dbReference type="Proteomes" id="UP001434883"/>
    </source>
</evidence>
<keyword evidence="3" id="KW-1185">Reference proteome</keyword>
<sequence>MWLHALDISYDRALAPRAREEEEDEEVVVVMGREVWLESELTASELIQAQSSRRECSSVILLAERVIGGERQREECKPVTERMRNAESWSGTTIAGCSSGGGHRQRERSEEHTAAL</sequence>
<feature type="compositionally biased region" description="Basic and acidic residues" evidence="1">
    <location>
        <begin position="107"/>
        <end position="116"/>
    </location>
</feature>
<comment type="caution">
    <text evidence="2">The sequence shown here is derived from an EMBL/GenBank/DDBJ whole genome shotgun (WGS) entry which is preliminary data.</text>
</comment>
<evidence type="ECO:0000313" key="2">
    <source>
        <dbReference type="EMBL" id="MEQ2215436.1"/>
    </source>
</evidence>